<evidence type="ECO:0000256" key="2">
    <source>
        <dbReference type="ARBA" id="ARBA00023125"/>
    </source>
</evidence>
<dbReference type="Gene3D" id="3.40.50.2300">
    <property type="match status" value="1"/>
</dbReference>
<dbReference type="Proteomes" id="UP000242498">
    <property type="component" value="Chromosome I"/>
</dbReference>
<dbReference type="PROSITE" id="PS50110">
    <property type="entry name" value="RESPONSE_REGULATORY"/>
    <property type="match status" value="1"/>
</dbReference>
<dbReference type="InterPro" id="IPR016032">
    <property type="entry name" value="Sig_transdc_resp-reg_C-effctor"/>
</dbReference>
<evidence type="ECO:0000256" key="1">
    <source>
        <dbReference type="ARBA" id="ARBA00022553"/>
    </source>
</evidence>
<dbReference type="AlphaFoldDB" id="A0A285BVT1"/>
<organism evidence="6 7">
    <name type="scientific">Nitrosomonas ureae</name>
    <dbReference type="NCBI Taxonomy" id="44577"/>
    <lineage>
        <taxon>Bacteria</taxon>
        <taxon>Pseudomonadati</taxon>
        <taxon>Pseudomonadota</taxon>
        <taxon>Betaproteobacteria</taxon>
        <taxon>Nitrosomonadales</taxon>
        <taxon>Nitrosomonadaceae</taxon>
        <taxon>Nitrosomonas</taxon>
    </lineage>
</organism>
<dbReference type="GO" id="GO:0006355">
    <property type="term" value="P:regulation of DNA-templated transcription"/>
    <property type="evidence" value="ECO:0007669"/>
    <property type="project" value="InterPro"/>
</dbReference>
<dbReference type="SMART" id="SM00421">
    <property type="entry name" value="HTH_LUXR"/>
    <property type="match status" value="1"/>
</dbReference>
<keyword evidence="2" id="KW-0238">DNA-binding</keyword>
<comment type="caution">
    <text evidence="3">Lacks conserved residue(s) required for the propagation of feature annotation.</text>
</comment>
<dbReference type="PANTHER" id="PTHR43214:SF38">
    <property type="entry name" value="NITRATE_NITRITE RESPONSE REGULATOR PROTEIN NARL"/>
    <property type="match status" value="1"/>
</dbReference>
<dbReference type="SUPFAM" id="SSF52172">
    <property type="entry name" value="CheY-like"/>
    <property type="match status" value="1"/>
</dbReference>
<evidence type="ECO:0000256" key="3">
    <source>
        <dbReference type="PROSITE-ProRule" id="PRU00169"/>
    </source>
</evidence>
<dbReference type="GO" id="GO:0000160">
    <property type="term" value="P:phosphorelay signal transduction system"/>
    <property type="evidence" value="ECO:0007669"/>
    <property type="project" value="InterPro"/>
</dbReference>
<dbReference type="CDD" id="cd06170">
    <property type="entry name" value="LuxR_C_like"/>
    <property type="match status" value="1"/>
</dbReference>
<sequence>MNKKTESALERISHNQLEVPRVLILIHDYISGGNLEYIVKGWEYEITGIYNSNKAALFRVKIDKPDLILTDMELDDDNLCVTHPLNLSIGNSKLCVYFTSYTTQSIMQRTMTLVSVLGNRARECSNERSCQNAESVFNGHDAEIDRSLRLAKQSSLNPIRVLLVDDQQIVLWGLEKLINGQKPRMEVVGSAENIFLAKRLILEKQPDVLIINIYLGDINCVNYISEFANNGDTKIVIFCRIRDQEVIDQAVLSGARGVVYQKESIQTILKVIEKVHDGELWLDRETASRTFLQNFHMRKTASPSINTRKISALTRKECEILKVFSQASGSEQNKQIAAYLQMSEYTLRNHLSAIFKKLGINNRFGLFMYARKHFRRSGFSISKVLQ</sequence>
<evidence type="ECO:0000259" key="5">
    <source>
        <dbReference type="PROSITE" id="PS50110"/>
    </source>
</evidence>
<dbReference type="CDD" id="cd17535">
    <property type="entry name" value="REC_NarL-like"/>
    <property type="match status" value="1"/>
</dbReference>
<dbReference type="InterPro" id="IPR000792">
    <property type="entry name" value="Tscrpt_reg_LuxR_C"/>
</dbReference>
<dbReference type="RefSeq" id="WP_096292164.1">
    <property type="nucleotide sequence ID" value="NZ_LT907782.1"/>
</dbReference>
<dbReference type="InterPro" id="IPR001789">
    <property type="entry name" value="Sig_transdc_resp-reg_receiver"/>
</dbReference>
<dbReference type="GO" id="GO:0003677">
    <property type="term" value="F:DNA binding"/>
    <property type="evidence" value="ECO:0007669"/>
    <property type="project" value="UniProtKB-KW"/>
</dbReference>
<accession>A0A285BVT1</accession>
<dbReference type="PANTHER" id="PTHR43214">
    <property type="entry name" value="TWO-COMPONENT RESPONSE REGULATOR"/>
    <property type="match status" value="1"/>
</dbReference>
<dbReference type="InterPro" id="IPR039420">
    <property type="entry name" value="WalR-like"/>
</dbReference>
<dbReference type="Pfam" id="PF00196">
    <property type="entry name" value="GerE"/>
    <property type="match status" value="1"/>
</dbReference>
<dbReference type="InterPro" id="IPR011006">
    <property type="entry name" value="CheY-like_superfamily"/>
</dbReference>
<protein>
    <submittedName>
        <fullName evidence="6">Two component transcriptional regulator, LuxR family</fullName>
    </submittedName>
</protein>
<feature type="domain" description="HTH luxR-type" evidence="4">
    <location>
        <begin position="306"/>
        <end position="374"/>
    </location>
</feature>
<dbReference type="OrthoDB" id="561214at2"/>
<feature type="domain" description="Response regulatory" evidence="5">
    <location>
        <begin position="160"/>
        <end position="276"/>
    </location>
</feature>
<reference evidence="6 7" key="1">
    <citation type="submission" date="2017-08" db="EMBL/GenBank/DDBJ databases">
        <authorList>
            <person name="de Groot N.N."/>
        </authorList>
    </citation>
    <scope>NUCLEOTIDE SEQUENCE [LARGE SCALE GENOMIC DNA]</scope>
    <source>
        <strain evidence="6 7">Nm15</strain>
    </source>
</reference>
<evidence type="ECO:0000259" key="4">
    <source>
        <dbReference type="PROSITE" id="PS50043"/>
    </source>
</evidence>
<dbReference type="InterPro" id="IPR058245">
    <property type="entry name" value="NreC/VraR/RcsB-like_REC"/>
</dbReference>
<dbReference type="Pfam" id="PF00072">
    <property type="entry name" value="Response_reg"/>
    <property type="match status" value="1"/>
</dbReference>
<proteinExistence type="predicted"/>
<evidence type="ECO:0000313" key="6">
    <source>
        <dbReference type="EMBL" id="SNX59397.1"/>
    </source>
</evidence>
<dbReference type="EMBL" id="LT907782">
    <property type="protein sequence ID" value="SNX59397.1"/>
    <property type="molecule type" value="Genomic_DNA"/>
</dbReference>
<dbReference type="PROSITE" id="PS50043">
    <property type="entry name" value="HTH_LUXR_2"/>
    <property type="match status" value="1"/>
</dbReference>
<evidence type="ECO:0000313" key="7">
    <source>
        <dbReference type="Proteomes" id="UP000242498"/>
    </source>
</evidence>
<name>A0A285BVT1_9PROT</name>
<keyword evidence="1" id="KW-0597">Phosphoprotein</keyword>
<dbReference type="SUPFAM" id="SSF46894">
    <property type="entry name" value="C-terminal effector domain of the bipartite response regulators"/>
    <property type="match status" value="1"/>
</dbReference>
<gene>
    <name evidence="6" type="ORF">SAMN06296273_0837</name>
</gene>